<evidence type="ECO:0000256" key="5">
    <source>
        <dbReference type="ARBA" id="ARBA00023136"/>
    </source>
</evidence>
<evidence type="ECO:0000313" key="8">
    <source>
        <dbReference type="EMBL" id="SQI53181.1"/>
    </source>
</evidence>
<feature type="transmembrane region" description="Helical" evidence="6">
    <location>
        <begin position="168"/>
        <end position="187"/>
    </location>
</feature>
<dbReference type="PROSITE" id="PS50156">
    <property type="entry name" value="SSD"/>
    <property type="match status" value="1"/>
</dbReference>
<dbReference type="PANTHER" id="PTHR33406">
    <property type="entry name" value="MEMBRANE PROTEIN MJ1562-RELATED"/>
    <property type="match status" value="1"/>
</dbReference>
<feature type="transmembrane region" description="Helical" evidence="6">
    <location>
        <begin position="594"/>
        <end position="611"/>
    </location>
</feature>
<name>A0A2X4VQK4_LEDLE</name>
<protein>
    <submittedName>
        <fullName evidence="8">MmpL family transporter</fullName>
    </submittedName>
</protein>
<keyword evidence="2" id="KW-1003">Cell membrane</keyword>
<feature type="transmembrane region" description="Helical" evidence="6">
    <location>
        <begin position="561"/>
        <end position="582"/>
    </location>
</feature>
<dbReference type="Gene3D" id="1.20.1640.10">
    <property type="entry name" value="Multidrug efflux transporter AcrB transmembrane domain"/>
    <property type="match status" value="2"/>
</dbReference>
<evidence type="ECO:0000313" key="9">
    <source>
        <dbReference type="Proteomes" id="UP000249134"/>
    </source>
</evidence>
<dbReference type="InterPro" id="IPR000731">
    <property type="entry name" value="SSD"/>
</dbReference>
<sequence>MKNLALFTYKYRKLVLIFWVALVLFFGFFALKLPSILSGSGFEYDGTYQEVEDVLGSEFDIPASSMILFFEKDEVAAQDKFFDYIEETLGNVESVKHTEVFTSPLASPELMKDNRAYAILSFNGSDDGITDNIENIRAQLTNNDLFSAGLTGGPIIEEDMSKAAQDDLVRAELIGIPIAILVLLFAFRGVIAALIPLITGFVSVVVAMGILYFTGEKVDLSIFVLNTSPMIGLALGIDFALLFVNRFREELVGKTTAEANKKTVLTSGRAIIFSGFCVLLGLVAMLFIQVGVFQSVAIGGVAVVFTSVLAAITFLPALLSILGPNINKLTLFKTKEKGTSSWHRFAAFVMKRPIIMAVLTTALLIIGALPVSNMNLVIPEADALPTSYESRTNFEKFEKTFQDSGTTTVPIIARTNKVAAESDSLNKLEGLIKELETDPLVSSVDSIFSATNMSAEELNTSLKVPEIKSQLEPAFKQLTSDNLALLQVQLHADGSSTDAKDWVRDWENKNTNLDLKIGGIPKFQQEIFDEIYNKIWYSLAFILISTYIVLFIAFRSVLIPLKAILMNIISLSCTFGIVVWLFQGGHLGSSPADIALMIPIFAFSIVFGLSMDYEVFLISRIYEIYQETGDNDKATLEGLISTSKIITSAAAIMIVITGAFAFTGIVPVQQMGVTVALAILIDATLVRMVLVPSLMKLLGDMNWWSPLPKRKRKVMH</sequence>
<dbReference type="SUPFAM" id="SSF82866">
    <property type="entry name" value="Multidrug efflux transporter AcrB transmembrane domain"/>
    <property type="match status" value="2"/>
</dbReference>
<feature type="transmembrane region" description="Helical" evidence="6">
    <location>
        <begin position="296"/>
        <end position="323"/>
    </location>
</feature>
<dbReference type="Pfam" id="PF03176">
    <property type="entry name" value="MMPL"/>
    <property type="match status" value="2"/>
</dbReference>
<feature type="transmembrane region" description="Helical" evidence="6">
    <location>
        <begin position="220"/>
        <end position="244"/>
    </location>
</feature>
<keyword evidence="4 6" id="KW-1133">Transmembrane helix</keyword>
<evidence type="ECO:0000256" key="1">
    <source>
        <dbReference type="ARBA" id="ARBA00004651"/>
    </source>
</evidence>
<evidence type="ECO:0000256" key="4">
    <source>
        <dbReference type="ARBA" id="ARBA00022989"/>
    </source>
</evidence>
<dbReference type="KEGG" id="blen:NCTC4824_00683"/>
<feature type="transmembrane region" description="Helical" evidence="6">
    <location>
        <begin position="270"/>
        <end position="290"/>
    </location>
</feature>
<gene>
    <name evidence="8" type="primary">ydgH_3</name>
    <name evidence="8" type="ORF">NCTC4824_00683</name>
</gene>
<dbReference type="Proteomes" id="UP000249134">
    <property type="component" value="Chromosome 1"/>
</dbReference>
<evidence type="ECO:0000256" key="2">
    <source>
        <dbReference type="ARBA" id="ARBA00022475"/>
    </source>
</evidence>
<dbReference type="RefSeq" id="WP_066142414.1">
    <property type="nucleotide sequence ID" value="NZ_CBCSGM010000002.1"/>
</dbReference>
<feature type="transmembrane region" description="Helical" evidence="6">
    <location>
        <begin position="671"/>
        <end position="691"/>
    </location>
</feature>
<feature type="transmembrane region" description="Helical" evidence="6">
    <location>
        <begin position="645"/>
        <end position="665"/>
    </location>
</feature>
<dbReference type="PANTHER" id="PTHR33406:SF13">
    <property type="entry name" value="MEMBRANE PROTEIN YDFJ"/>
    <property type="match status" value="1"/>
</dbReference>
<keyword evidence="9" id="KW-1185">Reference proteome</keyword>
<organism evidence="8 9">
    <name type="scientific">Lederbergia lenta</name>
    <name type="common">Bacillus lentus</name>
    <dbReference type="NCBI Taxonomy" id="1467"/>
    <lineage>
        <taxon>Bacteria</taxon>
        <taxon>Bacillati</taxon>
        <taxon>Bacillota</taxon>
        <taxon>Bacilli</taxon>
        <taxon>Bacillales</taxon>
        <taxon>Bacillaceae</taxon>
        <taxon>Lederbergia</taxon>
    </lineage>
</organism>
<dbReference type="AlphaFoldDB" id="A0A2X4VQK4"/>
<proteinExistence type="predicted"/>
<feature type="domain" description="SSD" evidence="7">
    <location>
        <begin position="193"/>
        <end position="321"/>
    </location>
</feature>
<evidence type="ECO:0000256" key="3">
    <source>
        <dbReference type="ARBA" id="ARBA00022692"/>
    </source>
</evidence>
<comment type="subcellular location">
    <subcellularLocation>
        <location evidence="1">Cell membrane</location>
        <topology evidence="1">Multi-pass membrane protein</topology>
    </subcellularLocation>
</comment>
<keyword evidence="3 6" id="KW-0812">Transmembrane</keyword>
<keyword evidence="5 6" id="KW-0472">Membrane</keyword>
<feature type="transmembrane region" description="Helical" evidence="6">
    <location>
        <begin position="535"/>
        <end position="554"/>
    </location>
</feature>
<reference evidence="8 9" key="1">
    <citation type="submission" date="2018-06" db="EMBL/GenBank/DDBJ databases">
        <authorList>
            <consortium name="Pathogen Informatics"/>
            <person name="Doyle S."/>
        </authorList>
    </citation>
    <scope>NUCLEOTIDE SEQUENCE [LARGE SCALE GENOMIC DNA]</scope>
    <source>
        <strain evidence="8 9">NCTC4824</strain>
    </source>
</reference>
<dbReference type="InterPro" id="IPR004869">
    <property type="entry name" value="MMPL_dom"/>
</dbReference>
<dbReference type="EMBL" id="LS483476">
    <property type="protein sequence ID" value="SQI53181.1"/>
    <property type="molecule type" value="Genomic_DNA"/>
</dbReference>
<evidence type="ECO:0000256" key="6">
    <source>
        <dbReference type="SAM" id="Phobius"/>
    </source>
</evidence>
<dbReference type="InterPro" id="IPR050545">
    <property type="entry name" value="Mycobact_MmpL"/>
</dbReference>
<feature type="transmembrane region" description="Helical" evidence="6">
    <location>
        <begin position="194"/>
        <end position="214"/>
    </location>
</feature>
<evidence type="ECO:0000259" key="7">
    <source>
        <dbReference type="PROSITE" id="PS50156"/>
    </source>
</evidence>
<accession>A0A2X4VQK4</accession>
<dbReference type="GO" id="GO:0005886">
    <property type="term" value="C:plasma membrane"/>
    <property type="evidence" value="ECO:0007669"/>
    <property type="project" value="UniProtKB-SubCell"/>
</dbReference>
<dbReference type="STRING" id="1348624.GCA_001591545_02529"/>
<feature type="transmembrane region" description="Helical" evidence="6">
    <location>
        <begin position="354"/>
        <end position="371"/>
    </location>
</feature>